<feature type="zinc finger region" description="dksA C4-type" evidence="4">
    <location>
        <begin position="77"/>
        <end position="101"/>
    </location>
</feature>
<keyword evidence="1" id="KW-0479">Metal-binding</keyword>
<dbReference type="Pfam" id="PF21173">
    <property type="entry name" value="DksA-like_N"/>
    <property type="match status" value="1"/>
</dbReference>
<dbReference type="Proteomes" id="UP000198418">
    <property type="component" value="Unassembled WGS sequence"/>
</dbReference>
<dbReference type="OrthoDB" id="1121111at2"/>
<dbReference type="InterPro" id="IPR037187">
    <property type="entry name" value="DnaK_N"/>
</dbReference>
<evidence type="ECO:0000256" key="1">
    <source>
        <dbReference type="ARBA" id="ARBA00022723"/>
    </source>
</evidence>
<dbReference type="Pfam" id="PF01258">
    <property type="entry name" value="zf-dskA_traR"/>
    <property type="match status" value="1"/>
</dbReference>
<keyword evidence="8" id="KW-1185">Reference proteome</keyword>
<keyword evidence="2" id="KW-0863">Zinc-finger</keyword>
<name>A0A212QMD1_RHOAC</name>
<keyword evidence="3" id="KW-0862">Zinc</keyword>
<evidence type="ECO:0000256" key="2">
    <source>
        <dbReference type="ARBA" id="ARBA00022771"/>
    </source>
</evidence>
<dbReference type="RefSeq" id="WP_088519268.1">
    <property type="nucleotide sequence ID" value="NZ_FYDG01000001.1"/>
</dbReference>
<dbReference type="InterPro" id="IPR000962">
    <property type="entry name" value="Znf_DskA_TraR"/>
</dbReference>
<dbReference type="PANTHER" id="PTHR33823">
    <property type="entry name" value="RNA POLYMERASE-BINDING TRANSCRIPTION FACTOR DKSA-RELATED"/>
    <property type="match status" value="1"/>
</dbReference>
<feature type="domain" description="DnaK suppressor protein-like N-terminal" evidence="6">
    <location>
        <begin position="8"/>
        <end position="69"/>
    </location>
</feature>
<evidence type="ECO:0000256" key="3">
    <source>
        <dbReference type="ARBA" id="ARBA00022833"/>
    </source>
</evidence>
<dbReference type="AlphaFoldDB" id="A0A212QMD1"/>
<evidence type="ECO:0000256" key="4">
    <source>
        <dbReference type="PROSITE-ProRule" id="PRU00510"/>
    </source>
</evidence>
<sequence>MYEEIASRLERRLAELTGHIAEIDDEMRSALPADWEEQATELEGQDALRGVEKQKLQEIQQIRAALQRIAEGRYGVCVKCGEAIDPKRLQALPTAISCRACAG</sequence>
<protein>
    <submittedName>
        <fullName evidence="7">Transcriptional regulator, TraR/DksA family</fullName>
    </submittedName>
</protein>
<dbReference type="SUPFAM" id="SSF57716">
    <property type="entry name" value="Glucocorticoid receptor-like (DNA-binding domain)"/>
    <property type="match status" value="1"/>
</dbReference>
<evidence type="ECO:0000259" key="5">
    <source>
        <dbReference type="Pfam" id="PF01258"/>
    </source>
</evidence>
<evidence type="ECO:0000313" key="8">
    <source>
        <dbReference type="Proteomes" id="UP000198418"/>
    </source>
</evidence>
<reference evidence="8" key="1">
    <citation type="submission" date="2017-06" db="EMBL/GenBank/DDBJ databases">
        <authorList>
            <person name="Varghese N."/>
            <person name="Submissions S."/>
        </authorList>
    </citation>
    <scope>NUCLEOTIDE SEQUENCE [LARGE SCALE GENOMIC DNA]</scope>
    <source>
        <strain evidence="8">DSM 137</strain>
    </source>
</reference>
<dbReference type="PANTHER" id="PTHR33823:SF4">
    <property type="entry name" value="GENERAL STRESS PROTEIN 16O"/>
    <property type="match status" value="1"/>
</dbReference>
<dbReference type="PROSITE" id="PS51128">
    <property type="entry name" value="ZF_DKSA_2"/>
    <property type="match status" value="1"/>
</dbReference>
<dbReference type="Gene3D" id="1.20.120.910">
    <property type="entry name" value="DksA, coiled-coil domain"/>
    <property type="match status" value="1"/>
</dbReference>
<feature type="domain" description="Zinc finger DksA/TraR C4-type" evidence="5">
    <location>
        <begin position="72"/>
        <end position="103"/>
    </location>
</feature>
<proteinExistence type="predicted"/>
<dbReference type="GO" id="GO:0008270">
    <property type="term" value="F:zinc ion binding"/>
    <property type="evidence" value="ECO:0007669"/>
    <property type="project" value="UniProtKB-KW"/>
</dbReference>
<gene>
    <name evidence="7" type="ORF">SAMN06265338_101847</name>
</gene>
<evidence type="ECO:0000313" key="7">
    <source>
        <dbReference type="EMBL" id="SNB60553.1"/>
    </source>
</evidence>
<accession>A0A212QMD1</accession>
<dbReference type="SUPFAM" id="SSF109635">
    <property type="entry name" value="DnaK suppressor protein DksA, alpha-hairpin domain"/>
    <property type="match status" value="1"/>
</dbReference>
<evidence type="ECO:0000259" key="6">
    <source>
        <dbReference type="Pfam" id="PF21173"/>
    </source>
</evidence>
<organism evidence="7 8">
    <name type="scientific">Rhodoblastus acidophilus</name>
    <name type="common">Rhodopseudomonas acidophila</name>
    <dbReference type="NCBI Taxonomy" id="1074"/>
    <lineage>
        <taxon>Bacteria</taxon>
        <taxon>Pseudomonadati</taxon>
        <taxon>Pseudomonadota</taxon>
        <taxon>Alphaproteobacteria</taxon>
        <taxon>Hyphomicrobiales</taxon>
        <taxon>Rhodoblastaceae</taxon>
        <taxon>Rhodoblastus</taxon>
    </lineage>
</organism>
<dbReference type="EMBL" id="FYDG01000001">
    <property type="protein sequence ID" value="SNB60553.1"/>
    <property type="molecule type" value="Genomic_DNA"/>
</dbReference>
<dbReference type="InterPro" id="IPR048487">
    <property type="entry name" value="DksA-like_N"/>
</dbReference>